<dbReference type="Proteomes" id="UP000186895">
    <property type="component" value="Unassembled WGS sequence"/>
</dbReference>
<dbReference type="AlphaFoldDB" id="A0A1N6WLM4"/>
<dbReference type="SUPFAM" id="SSF53850">
    <property type="entry name" value="Periplasmic binding protein-like II"/>
    <property type="match status" value="1"/>
</dbReference>
<gene>
    <name evidence="2" type="ORF">SAMN05421647_11128</name>
</gene>
<dbReference type="Gene3D" id="3.40.190.10">
    <property type="entry name" value="Periplasmic binding protein-like II"/>
    <property type="match status" value="2"/>
</dbReference>
<evidence type="ECO:0000313" key="3">
    <source>
        <dbReference type="Proteomes" id="UP000186895"/>
    </source>
</evidence>
<name>A0A1N6WLM4_9GAMM</name>
<keyword evidence="1" id="KW-0732">Signal</keyword>
<dbReference type="PANTHER" id="PTHR35841">
    <property type="entry name" value="PHOSPHONATES-BINDING PERIPLASMIC PROTEIN"/>
    <property type="match status" value="1"/>
</dbReference>
<sequence length="307" mass="34386">MTTPSVPAMMTRLLLHPTVTLLCCLGLMLSSLPASAKTLVLAQISDRPKKDFRQLRPMADHIQSLMAHQGYDRADVELFPDIESLMSAIRQGRVHWVSETALTSAKLVQAGLASPVALKWKRGQAEYRSLIYVRKDSPVETLADLQGRRVAFEHPNSFSSYYLPAIALKQAGLNLQQLDTPTSSVAPDKVGYIFSRNERNNLLWVHKSIVTAGSLNDGDWQHPQRLPESPKQAMRIIHRSAAFPRAFELATSVLSREERQALKKALLSLSPEEHANLLARYEQTERLTPVTQEHTTLLQQLDLSILP</sequence>
<accession>A0A1N6WLM4</accession>
<feature type="signal peptide" evidence="1">
    <location>
        <begin position="1"/>
        <end position="36"/>
    </location>
</feature>
<dbReference type="eggNOG" id="COG3221">
    <property type="taxonomic scope" value="Bacteria"/>
</dbReference>
<protein>
    <submittedName>
        <fullName evidence="2">Phosphonate transport system substrate-binding protein</fullName>
    </submittedName>
</protein>
<dbReference type="EMBL" id="FTMN01000011">
    <property type="protein sequence ID" value="SIQ90920.1"/>
    <property type="molecule type" value="Genomic_DNA"/>
</dbReference>
<feature type="chain" id="PRO_5013134098" evidence="1">
    <location>
        <begin position="37"/>
        <end position="307"/>
    </location>
</feature>
<dbReference type="PANTHER" id="PTHR35841:SF1">
    <property type="entry name" value="PHOSPHONATES-BINDING PERIPLASMIC PROTEIN"/>
    <property type="match status" value="1"/>
</dbReference>
<proteinExistence type="predicted"/>
<evidence type="ECO:0000313" key="2">
    <source>
        <dbReference type="EMBL" id="SIQ90920.1"/>
    </source>
</evidence>
<organism evidence="2 3">
    <name type="scientific">Marinobacterium stanieri</name>
    <dbReference type="NCBI Taxonomy" id="49186"/>
    <lineage>
        <taxon>Bacteria</taxon>
        <taxon>Pseudomonadati</taxon>
        <taxon>Pseudomonadota</taxon>
        <taxon>Gammaproteobacteria</taxon>
        <taxon>Oceanospirillales</taxon>
        <taxon>Oceanospirillaceae</taxon>
        <taxon>Marinobacterium</taxon>
    </lineage>
</organism>
<dbReference type="RefSeq" id="WP_083703160.1">
    <property type="nucleotide sequence ID" value="NZ_FTMN01000011.1"/>
</dbReference>
<dbReference type="Pfam" id="PF12974">
    <property type="entry name" value="Phosphonate-bd"/>
    <property type="match status" value="1"/>
</dbReference>
<reference evidence="2 3" key="1">
    <citation type="submission" date="2017-01" db="EMBL/GenBank/DDBJ databases">
        <authorList>
            <person name="Mah S.A."/>
            <person name="Swanson W.J."/>
            <person name="Moy G.W."/>
            <person name="Vacquier V.D."/>
        </authorList>
    </citation>
    <scope>NUCLEOTIDE SEQUENCE [LARGE SCALE GENOMIC DNA]</scope>
    <source>
        <strain evidence="2 3">DSM 7027</strain>
    </source>
</reference>
<keyword evidence="3" id="KW-1185">Reference proteome</keyword>
<evidence type="ECO:0000256" key="1">
    <source>
        <dbReference type="SAM" id="SignalP"/>
    </source>
</evidence>
<dbReference type="STRING" id="49186.SAMN05421647_11128"/>